<dbReference type="EMBL" id="JAPRAT010000003">
    <property type="protein sequence ID" value="MCZ0702106.1"/>
    <property type="molecule type" value="Genomic_DNA"/>
</dbReference>
<dbReference type="InterPro" id="IPR029044">
    <property type="entry name" value="Nucleotide-diphossugar_trans"/>
</dbReference>
<evidence type="ECO:0000313" key="7">
    <source>
        <dbReference type="Proteomes" id="UP001084197"/>
    </source>
</evidence>
<dbReference type="EC" id="2.4.-.-" evidence="6"/>
<dbReference type="Gene3D" id="3.90.550.10">
    <property type="entry name" value="Spore Coat Polysaccharide Biosynthesis Protein SpsA, Chain A"/>
    <property type="match status" value="1"/>
</dbReference>
<feature type="domain" description="Glycosyltransferase 2-like" evidence="5">
    <location>
        <begin position="39"/>
        <end position="161"/>
    </location>
</feature>
<name>A0A9J6R8W7_9BACI</name>
<comment type="pathway">
    <text evidence="1">Cell wall biogenesis; cell wall polysaccharide biosynthesis.</text>
</comment>
<protein>
    <submittedName>
        <fullName evidence="6">Glycosyltransferase</fullName>
        <ecNumber evidence="6">2.4.-.-</ecNumber>
    </submittedName>
</protein>
<organism evidence="6 7">
    <name type="scientific">Natronobacillus azotifigens</name>
    <dbReference type="NCBI Taxonomy" id="472978"/>
    <lineage>
        <taxon>Bacteria</taxon>
        <taxon>Bacillati</taxon>
        <taxon>Bacillota</taxon>
        <taxon>Bacilli</taxon>
        <taxon>Bacillales</taxon>
        <taxon>Bacillaceae</taxon>
        <taxon>Natronobacillus</taxon>
    </lineage>
</organism>
<reference evidence="6" key="1">
    <citation type="submission" date="2022-11" db="EMBL/GenBank/DDBJ databases">
        <title>WGS of Natronobacillus azotifigens 24KS-1, an anaerobic diazotrophic haloalkaliphile from soda-rich habitats.</title>
        <authorList>
            <person name="Sorokin D.Y."/>
            <person name="Merkel A.Y."/>
        </authorList>
    </citation>
    <scope>NUCLEOTIDE SEQUENCE</scope>
    <source>
        <strain evidence="6">24KS-1</strain>
    </source>
</reference>
<dbReference type="Proteomes" id="UP001084197">
    <property type="component" value="Unassembled WGS sequence"/>
</dbReference>
<dbReference type="Gene3D" id="3.40.50.720">
    <property type="entry name" value="NAD(P)-binding Rossmann-like Domain"/>
    <property type="match status" value="1"/>
</dbReference>
<comment type="similarity">
    <text evidence="2">Belongs to the glycosyltransferase 2 family.</text>
</comment>
<dbReference type="PANTHER" id="PTHR43179:SF12">
    <property type="entry name" value="GALACTOFURANOSYLTRANSFERASE GLFT2"/>
    <property type="match status" value="1"/>
</dbReference>
<keyword evidence="7" id="KW-1185">Reference proteome</keyword>
<evidence type="ECO:0000259" key="5">
    <source>
        <dbReference type="Pfam" id="PF00535"/>
    </source>
</evidence>
<dbReference type="InterPro" id="IPR001173">
    <property type="entry name" value="Glyco_trans_2-like"/>
</dbReference>
<evidence type="ECO:0000256" key="1">
    <source>
        <dbReference type="ARBA" id="ARBA00004776"/>
    </source>
</evidence>
<dbReference type="AlphaFoldDB" id="A0A9J6R8W7"/>
<dbReference type="SUPFAM" id="SSF53448">
    <property type="entry name" value="Nucleotide-diphospho-sugar transferases"/>
    <property type="match status" value="1"/>
</dbReference>
<evidence type="ECO:0000313" key="6">
    <source>
        <dbReference type="EMBL" id="MCZ0702106.1"/>
    </source>
</evidence>
<dbReference type="InterPro" id="IPR029063">
    <property type="entry name" value="SAM-dependent_MTases_sf"/>
</dbReference>
<keyword evidence="4 6" id="KW-0808">Transferase</keyword>
<accession>A0A9J6R8W7</accession>
<evidence type="ECO:0000256" key="3">
    <source>
        <dbReference type="ARBA" id="ARBA00022676"/>
    </source>
</evidence>
<dbReference type="Pfam" id="PF00535">
    <property type="entry name" value="Glycos_transf_2"/>
    <property type="match status" value="1"/>
</dbReference>
<dbReference type="RefSeq" id="WP_268778874.1">
    <property type="nucleotide sequence ID" value="NZ_JAPRAT010000003.1"/>
</dbReference>
<proteinExistence type="inferred from homology"/>
<dbReference type="GO" id="GO:0016757">
    <property type="term" value="F:glycosyltransferase activity"/>
    <property type="evidence" value="ECO:0007669"/>
    <property type="project" value="UniProtKB-KW"/>
</dbReference>
<evidence type="ECO:0000256" key="4">
    <source>
        <dbReference type="ARBA" id="ARBA00022679"/>
    </source>
</evidence>
<dbReference type="PANTHER" id="PTHR43179">
    <property type="entry name" value="RHAMNOSYLTRANSFERASE WBBL"/>
    <property type="match status" value="1"/>
</dbReference>
<sequence length="419" mass="49213">MKCLKERLIDKGWEYKYRNYSRYFVGNINIHMRQKPKISVVVISWRVHPLTIENLRALESQRNTSDFEVIFVDNGAPEHSFDPLMPYIDTYIRLNTNTGACIARNIGALFAQAPILLFLEDDAIPDQHLIESHIITHQRYSLISVRGVCLPISNNEWNERQDWYYLGDDPHARYCDIEGNASYSANEFFEVGGWNDQLLYGGEGKELAIRILNKYPTLSKQIYSPISIIYHDYAISEQQLELKRQKQRSSFTKLKEKYSDWEKFDSKWGQYIGEYHTLNETLSWQKDKKSQERYLEICQFIKEQHKTAIHKYMDGKVFLNDIDFFQSLSTLKKIAIFGAGLKGRTTFTILKRYGLEIDCFVDNNSSIHYQYLFDKPIVPVTQLTDDYFILIASSWSYQIVNQLVELKWAKNKNFKTIIG</sequence>
<keyword evidence="3 6" id="KW-0328">Glycosyltransferase</keyword>
<comment type="caution">
    <text evidence="6">The sequence shown here is derived from an EMBL/GenBank/DDBJ whole genome shotgun (WGS) entry which is preliminary data.</text>
</comment>
<evidence type="ECO:0000256" key="2">
    <source>
        <dbReference type="ARBA" id="ARBA00006739"/>
    </source>
</evidence>
<gene>
    <name evidence="6" type="ORF">OWO01_02640</name>
</gene>
<dbReference type="SUPFAM" id="SSF53335">
    <property type="entry name" value="S-adenosyl-L-methionine-dependent methyltransferases"/>
    <property type="match status" value="1"/>
</dbReference>